<accession>A0AAV6QJJ1</accession>
<organism evidence="2 3">
    <name type="scientific">Solea senegalensis</name>
    <name type="common">Senegalese sole</name>
    <dbReference type="NCBI Taxonomy" id="28829"/>
    <lineage>
        <taxon>Eukaryota</taxon>
        <taxon>Metazoa</taxon>
        <taxon>Chordata</taxon>
        <taxon>Craniata</taxon>
        <taxon>Vertebrata</taxon>
        <taxon>Euteleostomi</taxon>
        <taxon>Actinopterygii</taxon>
        <taxon>Neopterygii</taxon>
        <taxon>Teleostei</taxon>
        <taxon>Neoteleostei</taxon>
        <taxon>Acanthomorphata</taxon>
        <taxon>Carangaria</taxon>
        <taxon>Pleuronectiformes</taxon>
        <taxon>Pleuronectoidei</taxon>
        <taxon>Soleidae</taxon>
        <taxon>Solea</taxon>
    </lineage>
</organism>
<sequence length="140" mass="15339">MSSSSSCRPAPVALGPLETTSNLSSTSFSSSSLHPCPPRSRRSRRVLYPAFRSKRPLPREAPDQACRWLLFLSALVFLQIYTEETHTCTEVQSQCPDLSVYQPQEGEGSMCAALGWTGEESWRVQTVGGASEVQLECVVA</sequence>
<name>A0AAV6QJJ1_SOLSE</name>
<reference evidence="2 3" key="1">
    <citation type="journal article" date="2021" name="Sci. Rep.">
        <title>Chromosome anchoring in Senegalese sole (Solea senegalensis) reveals sex-associated markers and genome rearrangements in flatfish.</title>
        <authorList>
            <person name="Guerrero-Cozar I."/>
            <person name="Gomez-Garrido J."/>
            <person name="Berbel C."/>
            <person name="Martinez-Blanch J.F."/>
            <person name="Alioto T."/>
            <person name="Claros M.G."/>
            <person name="Gagnaire P.A."/>
            <person name="Manchado M."/>
        </authorList>
    </citation>
    <scope>NUCLEOTIDE SEQUENCE [LARGE SCALE GENOMIC DNA]</scope>
    <source>
        <strain evidence="2">Sse05_10M</strain>
    </source>
</reference>
<proteinExistence type="predicted"/>
<comment type="caution">
    <text evidence="2">The sequence shown here is derived from an EMBL/GenBank/DDBJ whole genome shotgun (WGS) entry which is preliminary data.</text>
</comment>
<keyword evidence="3" id="KW-1185">Reference proteome</keyword>
<gene>
    <name evidence="2" type="ORF">JOB18_031132</name>
</gene>
<feature type="compositionally biased region" description="Low complexity" evidence="1">
    <location>
        <begin position="17"/>
        <end position="34"/>
    </location>
</feature>
<dbReference type="PANTHER" id="PTHR16915:SF0">
    <property type="entry name" value="RADIATION-INDUCIBLE IMMEDIATE-EARLY GENE IEX-1"/>
    <property type="match status" value="1"/>
</dbReference>
<dbReference type="EMBL" id="JAGKHQ010000017">
    <property type="protein sequence ID" value="KAG7490242.1"/>
    <property type="molecule type" value="Genomic_DNA"/>
</dbReference>
<protein>
    <submittedName>
        <fullName evidence="2">Uncharacterized protein</fullName>
    </submittedName>
</protein>
<evidence type="ECO:0000313" key="3">
    <source>
        <dbReference type="Proteomes" id="UP000693946"/>
    </source>
</evidence>
<dbReference type="GO" id="GO:0043066">
    <property type="term" value="P:negative regulation of apoptotic process"/>
    <property type="evidence" value="ECO:0007669"/>
    <property type="project" value="InterPro"/>
</dbReference>
<feature type="region of interest" description="Disordered" evidence="1">
    <location>
        <begin position="1"/>
        <end position="41"/>
    </location>
</feature>
<dbReference type="Proteomes" id="UP000693946">
    <property type="component" value="Linkage Group LG5"/>
</dbReference>
<evidence type="ECO:0000256" key="1">
    <source>
        <dbReference type="SAM" id="MobiDB-lite"/>
    </source>
</evidence>
<evidence type="ECO:0000313" key="2">
    <source>
        <dbReference type="EMBL" id="KAG7490242.1"/>
    </source>
</evidence>
<dbReference type="PANTHER" id="PTHR16915">
    <property type="entry name" value="IMMEDIATE EARLY RESPONSE 3"/>
    <property type="match status" value="1"/>
</dbReference>
<dbReference type="InterPro" id="IPR024829">
    <property type="entry name" value="IEX-1"/>
</dbReference>
<dbReference type="AlphaFoldDB" id="A0AAV6QJJ1"/>